<gene>
    <name evidence="3" type="ORF">BS47DRAFT_1335803</name>
</gene>
<evidence type="ECO:0000259" key="2">
    <source>
        <dbReference type="SMART" id="SM00027"/>
    </source>
</evidence>
<reference evidence="3" key="1">
    <citation type="journal article" date="2020" name="Nat. Commun.">
        <title>Large-scale genome sequencing of mycorrhizal fungi provides insights into the early evolution of symbiotic traits.</title>
        <authorList>
            <person name="Miyauchi S."/>
            <person name="Kiss E."/>
            <person name="Kuo A."/>
            <person name="Drula E."/>
            <person name="Kohler A."/>
            <person name="Sanchez-Garcia M."/>
            <person name="Morin E."/>
            <person name="Andreopoulos B."/>
            <person name="Barry K.W."/>
            <person name="Bonito G."/>
            <person name="Buee M."/>
            <person name="Carver A."/>
            <person name="Chen C."/>
            <person name="Cichocki N."/>
            <person name="Clum A."/>
            <person name="Culley D."/>
            <person name="Crous P.W."/>
            <person name="Fauchery L."/>
            <person name="Girlanda M."/>
            <person name="Hayes R.D."/>
            <person name="Keri Z."/>
            <person name="LaButti K."/>
            <person name="Lipzen A."/>
            <person name="Lombard V."/>
            <person name="Magnuson J."/>
            <person name="Maillard F."/>
            <person name="Murat C."/>
            <person name="Nolan M."/>
            <person name="Ohm R.A."/>
            <person name="Pangilinan J."/>
            <person name="Pereira M.F."/>
            <person name="Perotto S."/>
            <person name="Peter M."/>
            <person name="Pfister S."/>
            <person name="Riley R."/>
            <person name="Sitrit Y."/>
            <person name="Stielow J.B."/>
            <person name="Szollosi G."/>
            <person name="Zifcakova L."/>
            <person name="Stursova M."/>
            <person name="Spatafora J.W."/>
            <person name="Tedersoo L."/>
            <person name="Vaario L.M."/>
            <person name="Yamada A."/>
            <person name="Yan M."/>
            <person name="Wang P."/>
            <person name="Xu J."/>
            <person name="Bruns T."/>
            <person name="Baldrian P."/>
            <person name="Vilgalys R."/>
            <person name="Dunand C."/>
            <person name="Henrissat B."/>
            <person name="Grigoriev I.V."/>
            <person name="Hibbett D."/>
            <person name="Nagy L.G."/>
            <person name="Martin F.M."/>
        </authorList>
    </citation>
    <scope>NUCLEOTIDE SEQUENCE</scope>
    <source>
        <strain evidence="3">UP504</strain>
    </source>
</reference>
<keyword evidence="4" id="KW-1185">Reference proteome</keyword>
<dbReference type="OrthoDB" id="10045710at2759"/>
<proteinExistence type="predicted"/>
<organism evidence="3 4">
    <name type="scientific">Hydnum rufescens UP504</name>
    <dbReference type="NCBI Taxonomy" id="1448309"/>
    <lineage>
        <taxon>Eukaryota</taxon>
        <taxon>Fungi</taxon>
        <taxon>Dikarya</taxon>
        <taxon>Basidiomycota</taxon>
        <taxon>Agaricomycotina</taxon>
        <taxon>Agaricomycetes</taxon>
        <taxon>Cantharellales</taxon>
        <taxon>Hydnaceae</taxon>
        <taxon>Hydnum</taxon>
    </lineage>
</organism>
<evidence type="ECO:0000313" key="4">
    <source>
        <dbReference type="Proteomes" id="UP000886523"/>
    </source>
</evidence>
<feature type="compositionally biased region" description="Polar residues" evidence="1">
    <location>
        <begin position="246"/>
        <end position="260"/>
    </location>
</feature>
<feature type="region of interest" description="Disordered" evidence="1">
    <location>
        <begin position="15"/>
        <end position="83"/>
    </location>
</feature>
<feature type="domain" description="EH" evidence="2">
    <location>
        <begin position="425"/>
        <end position="501"/>
    </location>
</feature>
<evidence type="ECO:0000256" key="1">
    <source>
        <dbReference type="SAM" id="MobiDB-lite"/>
    </source>
</evidence>
<dbReference type="Gene3D" id="1.10.238.10">
    <property type="entry name" value="EF-hand"/>
    <property type="match status" value="1"/>
</dbReference>
<protein>
    <recommendedName>
        <fullName evidence="2">EH domain-containing protein</fullName>
    </recommendedName>
</protein>
<feature type="compositionally biased region" description="Polar residues" evidence="1">
    <location>
        <begin position="23"/>
        <end position="33"/>
    </location>
</feature>
<accession>A0A9P6BC27</accession>
<name>A0A9P6BC27_9AGAM</name>
<dbReference type="Pfam" id="PF12763">
    <property type="entry name" value="EH"/>
    <property type="match status" value="1"/>
</dbReference>
<feature type="compositionally biased region" description="Low complexity" evidence="1">
    <location>
        <begin position="111"/>
        <end position="131"/>
    </location>
</feature>
<sequence length="505" mass="53987">MAPSPALRSRIEAFETGRYLSEPDSTSSASTNLMLPAPESPLDYPISPAARQLTFITPAAPVPTPPQSRSRSPSPETAGWKSSLIDVREIATLVSPSVQTAAGTATFPPGSSSSSSARYPSPSSRASSSSYQGSLINLEITPSSDDGHATDQAESSHSRAPPLPMRKYSAPAVSPASALPRDRTTSSSSTSSWYNVSQSQYSSGLNKFLDVQPPPGLSAPRLGHGHTNSTSSMMSVSLSDSDAPESEQQPSGSKTITVLNKTPGGGDYKNNTTHPANQPKVPYTPRLPPRNREVNKLAPPVPSSRKPVPRTPNSASYPPPSYPPPPLQPSQSSIRRVPPTPSFVPATPPFAPRPASSPSRLKVPRPTQRPPPIPPAAKARYDALFDRNVHPVRPTETVDAPIKTTPSQSSLWGPSSSGWRGILLDKVPSTGDNQSNVPRMHGKMVKAIWSCSRLDRSTLRRIWKECDPEGKGSLDKTGFSLGLWSIDRELSKTAMAASRNARLIR</sequence>
<dbReference type="InterPro" id="IPR000261">
    <property type="entry name" value="EH_dom"/>
</dbReference>
<feature type="compositionally biased region" description="Low complexity" evidence="1">
    <location>
        <begin position="169"/>
        <end position="192"/>
    </location>
</feature>
<feature type="compositionally biased region" description="Low complexity" evidence="1">
    <location>
        <begin position="229"/>
        <end position="241"/>
    </location>
</feature>
<feature type="compositionally biased region" description="Basic and acidic residues" evidence="1">
    <location>
        <begin position="145"/>
        <end position="157"/>
    </location>
</feature>
<dbReference type="AlphaFoldDB" id="A0A9P6BC27"/>
<feature type="compositionally biased region" description="Low complexity" evidence="1">
    <location>
        <begin position="303"/>
        <end position="316"/>
    </location>
</feature>
<feature type="region of interest" description="Disordered" evidence="1">
    <location>
        <begin position="96"/>
        <end position="374"/>
    </location>
</feature>
<feature type="compositionally biased region" description="Polar residues" evidence="1">
    <location>
        <begin position="193"/>
        <end position="205"/>
    </location>
</feature>
<feature type="compositionally biased region" description="Polar residues" evidence="1">
    <location>
        <begin position="132"/>
        <end position="144"/>
    </location>
</feature>
<feature type="compositionally biased region" description="Pro residues" evidence="1">
    <location>
        <begin position="317"/>
        <end position="328"/>
    </location>
</feature>
<evidence type="ECO:0000313" key="3">
    <source>
        <dbReference type="EMBL" id="KAF9520620.1"/>
    </source>
</evidence>
<dbReference type="InterPro" id="IPR011992">
    <property type="entry name" value="EF-hand-dom_pair"/>
</dbReference>
<dbReference type="EMBL" id="MU128911">
    <property type="protein sequence ID" value="KAF9520620.1"/>
    <property type="molecule type" value="Genomic_DNA"/>
</dbReference>
<dbReference type="Proteomes" id="UP000886523">
    <property type="component" value="Unassembled WGS sequence"/>
</dbReference>
<comment type="caution">
    <text evidence="3">The sequence shown here is derived from an EMBL/GenBank/DDBJ whole genome shotgun (WGS) entry which is preliminary data.</text>
</comment>
<dbReference type="SUPFAM" id="SSF47473">
    <property type="entry name" value="EF-hand"/>
    <property type="match status" value="1"/>
</dbReference>
<dbReference type="SMART" id="SM00027">
    <property type="entry name" value="EH"/>
    <property type="match status" value="1"/>
</dbReference>
<feature type="compositionally biased region" description="Pro residues" evidence="1">
    <location>
        <begin position="338"/>
        <end position="352"/>
    </location>
</feature>